<evidence type="ECO:0000256" key="4">
    <source>
        <dbReference type="ARBA" id="ARBA00022827"/>
    </source>
</evidence>
<dbReference type="Pfam" id="PF02770">
    <property type="entry name" value="Acyl-CoA_dh_M"/>
    <property type="match status" value="1"/>
</dbReference>
<dbReference type="InterPro" id="IPR052166">
    <property type="entry name" value="Diverse_Acyl-CoA_DH"/>
</dbReference>
<comment type="cofactor">
    <cofactor evidence="1">
        <name>FAD</name>
        <dbReference type="ChEBI" id="CHEBI:57692"/>
    </cofactor>
</comment>
<protein>
    <recommendedName>
        <fullName evidence="11">Acyl-CoA dehydrogenase</fullName>
    </recommendedName>
</protein>
<dbReference type="InterPro" id="IPR046373">
    <property type="entry name" value="Acyl-CoA_Oxase/DH_mid-dom_sf"/>
</dbReference>
<dbReference type="Gene3D" id="2.40.110.10">
    <property type="entry name" value="Butyryl-CoA Dehydrogenase, subunit A, domain 2"/>
    <property type="match status" value="1"/>
</dbReference>
<reference evidence="10" key="1">
    <citation type="journal article" date="2015" name="Nature">
        <title>Complex archaea that bridge the gap between prokaryotes and eukaryotes.</title>
        <authorList>
            <person name="Spang A."/>
            <person name="Saw J.H."/>
            <person name="Jorgensen S.L."/>
            <person name="Zaremba-Niedzwiedzka K."/>
            <person name="Martijn J."/>
            <person name="Lind A.E."/>
            <person name="van Eijk R."/>
            <person name="Schleper C."/>
            <person name="Guy L."/>
            <person name="Ettema T.J."/>
        </authorList>
    </citation>
    <scope>NUCLEOTIDE SEQUENCE</scope>
</reference>
<dbReference type="InterPro" id="IPR009075">
    <property type="entry name" value="AcylCo_DH/oxidase_C"/>
</dbReference>
<dbReference type="Pfam" id="PF02771">
    <property type="entry name" value="Acyl-CoA_dh_N"/>
    <property type="match status" value="1"/>
</dbReference>
<evidence type="ECO:0000259" key="9">
    <source>
        <dbReference type="Pfam" id="PF12806"/>
    </source>
</evidence>
<dbReference type="Gene3D" id="1.10.540.10">
    <property type="entry name" value="Acyl-CoA dehydrogenase/oxidase, N-terminal domain"/>
    <property type="match status" value="1"/>
</dbReference>
<evidence type="ECO:0000256" key="1">
    <source>
        <dbReference type="ARBA" id="ARBA00001974"/>
    </source>
</evidence>
<dbReference type="InterPro" id="IPR036250">
    <property type="entry name" value="AcylCo_DH-like_C"/>
</dbReference>
<dbReference type="InterPro" id="IPR037069">
    <property type="entry name" value="AcylCoA_DH/ox_N_sf"/>
</dbReference>
<keyword evidence="5" id="KW-0560">Oxidoreductase</keyword>
<gene>
    <name evidence="10" type="ORF">LCGC14_0060820</name>
</gene>
<accession>A0A0F9W3V4</accession>
<dbReference type="GO" id="GO:0016627">
    <property type="term" value="F:oxidoreductase activity, acting on the CH-CH group of donors"/>
    <property type="evidence" value="ECO:0007669"/>
    <property type="project" value="InterPro"/>
</dbReference>
<dbReference type="AlphaFoldDB" id="A0A0F9W3V4"/>
<dbReference type="SUPFAM" id="SSF47203">
    <property type="entry name" value="Acyl-CoA dehydrogenase C-terminal domain-like"/>
    <property type="match status" value="1"/>
</dbReference>
<dbReference type="Pfam" id="PF00441">
    <property type="entry name" value="Acyl-CoA_dh_1"/>
    <property type="match status" value="1"/>
</dbReference>
<proteinExistence type="inferred from homology"/>
<keyword evidence="3" id="KW-0285">Flavoprotein</keyword>
<organism evidence="10">
    <name type="scientific">marine sediment metagenome</name>
    <dbReference type="NCBI Taxonomy" id="412755"/>
    <lineage>
        <taxon>unclassified sequences</taxon>
        <taxon>metagenomes</taxon>
        <taxon>ecological metagenomes</taxon>
    </lineage>
</organism>
<dbReference type="PANTHER" id="PTHR42803:SF1">
    <property type="entry name" value="BROAD-SPECIFICITY LINEAR ACYL-COA DEHYDROGENASE FADE5"/>
    <property type="match status" value="1"/>
</dbReference>
<sequence length="596" mass="64086">MSDYKAPVRDMKFVLNEVLAADKLLATMPGTEEVSEDLINSVLDEAGKVAESLLAPLNRSGDEEGCHFENGQVTTPAGFRDAYKTFAEGGWIGLAGDPAYGGQGMPKMLAVCFEEMIMAANSSLALYAVLSAGASLALARHGNEELKQAYLPKLYDGNWSATMCLTEPHAGTDLGIIKTRAVPQADSSYQLTGTKIFITGGEHDLTDNIIHLVLAKLPDAPAGPRGISLFLVPKFLPDSNGDAGERNEVSCGSIEHKMGIKGSATCVINFDGATGYLVGEINKGLACMFTMMNYERLTIGLQGLGLGDASYQTAAAYARDRLQGRAATGPVAPEKTADPLLVHPDVRRMLLTMRANTEGARALAMYVGSQLDVAYFHPDEAAQKRAAKLVALLTPIAKTAFTDKGFEACVLGQQVLGGHGYVREWGQEQHVRDARIAQIYEGANGIQALDLMGRKVVFDKEGLLDVLVDEISDYVKAEQNGRAAPFVATLRQALDCLVSTTAWIRDASADNPNEVGAASVAYLELMTLILYCYMWARMVSVASEALDNGASDKDFYNAKIQVGCYFLDRLMPRYKSLAEEIKAGSDVVMALDAALF</sequence>
<evidence type="ECO:0000259" key="7">
    <source>
        <dbReference type="Pfam" id="PF02770"/>
    </source>
</evidence>
<dbReference type="EMBL" id="LAZR01000014">
    <property type="protein sequence ID" value="KKO06898.1"/>
    <property type="molecule type" value="Genomic_DNA"/>
</dbReference>
<evidence type="ECO:0008006" key="11">
    <source>
        <dbReference type="Google" id="ProtNLM"/>
    </source>
</evidence>
<dbReference type="InterPro" id="IPR013786">
    <property type="entry name" value="AcylCoA_DH/ox_N"/>
</dbReference>
<dbReference type="Pfam" id="PF12806">
    <property type="entry name" value="Acyl-CoA_dh_C"/>
    <property type="match status" value="1"/>
</dbReference>
<name>A0A0F9W3V4_9ZZZZ</name>
<keyword evidence="4" id="KW-0274">FAD</keyword>
<comment type="similarity">
    <text evidence="2">Belongs to the acyl-CoA dehydrogenase family.</text>
</comment>
<feature type="domain" description="Acyl-CoA dehydrogenase/oxidase N-terminal" evidence="8">
    <location>
        <begin position="44"/>
        <end position="157"/>
    </location>
</feature>
<dbReference type="FunFam" id="2.40.110.10:FF:000031">
    <property type="entry name" value="Acyl-CoA dehydrogenase, putative"/>
    <property type="match status" value="1"/>
</dbReference>
<feature type="domain" description="Acyl-CoA oxidase/dehydrogenase middle" evidence="7">
    <location>
        <begin position="163"/>
        <end position="271"/>
    </location>
</feature>
<dbReference type="GO" id="GO:0050660">
    <property type="term" value="F:flavin adenine dinucleotide binding"/>
    <property type="evidence" value="ECO:0007669"/>
    <property type="project" value="InterPro"/>
</dbReference>
<evidence type="ECO:0000256" key="5">
    <source>
        <dbReference type="ARBA" id="ARBA00023002"/>
    </source>
</evidence>
<dbReference type="InterPro" id="IPR009100">
    <property type="entry name" value="AcylCoA_DH/oxidase_NM_dom_sf"/>
</dbReference>
<dbReference type="Gene3D" id="1.20.140.10">
    <property type="entry name" value="Butyryl-CoA Dehydrogenase, subunit A, domain 3"/>
    <property type="match status" value="1"/>
</dbReference>
<comment type="caution">
    <text evidence="10">The sequence shown here is derived from an EMBL/GenBank/DDBJ whole genome shotgun (WGS) entry which is preliminary data.</text>
</comment>
<evidence type="ECO:0000259" key="6">
    <source>
        <dbReference type="Pfam" id="PF00441"/>
    </source>
</evidence>
<evidence type="ECO:0000256" key="3">
    <source>
        <dbReference type="ARBA" id="ARBA00022630"/>
    </source>
</evidence>
<feature type="domain" description="Acetyl-CoA dehydrogenase-like C-terminal" evidence="9">
    <location>
        <begin position="468"/>
        <end position="592"/>
    </location>
</feature>
<dbReference type="InterPro" id="IPR006091">
    <property type="entry name" value="Acyl-CoA_Oxase/DH_mid-dom"/>
</dbReference>
<evidence type="ECO:0000313" key="10">
    <source>
        <dbReference type="EMBL" id="KKO06898.1"/>
    </source>
</evidence>
<feature type="domain" description="Acyl-CoA dehydrogenase/oxidase C-terminal" evidence="6">
    <location>
        <begin position="282"/>
        <end position="451"/>
    </location>
</feature>
<dbReference type="SUPFAM" id="SSF56645">
    <property type="entry name" value="Acyl-CoA dehydrogenase NM domain-like"/>
    <property type="match status" value="1"/>
</dbReference>
<dbReference type="InterPro" id="IPR025878">
    <property type="entry name" value="Acyl-CoA_dh-like_C_dom"/>
</dbReference>
<dbReference type="PANTHER" id="PTHR42803">
    <property type="entry name" value="ACYL-COA DEHYDROGENASE"/>
    <property type="match status" value="1"/>
</dbReference>
<evidence type="ECO:0000256" key="2">
    <source>
        <dbReference type="ARBA" id="ARBA00009347"/>
    </source>
</evidence>
<evidence type="ECO:0000259" key="8">
    <source>
        <dbReference type="Pfam" id="PF02771"/>
    </source>
</evidence>